<name>A0A853I1V1_9GAMM</name>
<proteinExistence type="predicted"/>
<dbReference type="RefSeq" id="WP_180569405.1">
    <property type="nucleotide sequence ID" value="NZ_JACCKB010000024.1"/>
</dbReference>
<feature type="compositionally biased region" description="Low complexity" evidence="1">
    <location>
        <begin position="539"/>
        <end position="567"/>
    </location>
</feature>
<sequence length="1274" mass="144450">MNIKPLVLAISIASLSSPLVFSKTQTHQCIDKLTPDPTCKLDIRTEEQKFADTATAITLWTKNTTELVSYTPNEILSATCENYAVDCDRFVTTLEAYLERFVRTRHLEDRHVQTLFDEFPRRQKNDFINAFQHAAVLFYTIQGDKYPNISKSFSAVQSFYLTALKYEYRYYIPEHQVENKWREVGFSLDPSRTALLSVARQVYKEQVDKEHGEGKGEAALDTLDKKRIEKKEEVSFSAANPHQWVSGMNTGMWTATINNYYRHNRIHIIYHPEYQYLVLTRALKHAIDTWKPEFNADGTLITPHPKVRIAAIAREIVNEYSELTTNELKNKLSYVDRINNHETHIDNFKKNISLLNHYFDNSAQSSAKYLIEKGQAILKQAKITNKDEAQQFINETLKDDNLGYWNINKHAKAGLTIWANVNTAGVYDAIQNLVDFFQIKPYLDHWHTELASRHRFTDWPDHYLAELEDKALSSGLSAAVNVAMAAYGAVEGIIAIRANTAARRAAFTAIAKEGMLPGEGEFAGPIQETSFIEEPTDNTPSPEETSEGESSTTESPPPETTSEVETEAPLTAEELAAKHAEVKTTIDNITANKRVIVFSGYSGLGYADATVYAEFNEPYVDLENTLSVILDKEIERYGKDNIVVVAGATEDGIGTVYGVAKSKNLTTLGIVSEQAEEYHVPIAEGCDHYVYVPDPNGSWKVLDPNGESYMVNVAKGNASYKGKFYSLGGGDVTVSELQEAERLGIKTEVHENFRPNKAKVDEKIAKLKSKGQYTKGMDFTPVKTYQKRIDFQNRNRAIEYSRVSEESFDRPPTRDPKKPGLYRDSQHVPYVKDSNGTYVRLIERKYTLNNKTMTKYFLQPSKHGSNNGFDSWEVIITEDGSWWSVSDRYTGGRGEGPGWWKKKEKQNPTEHLDNRLRNREEGESSSNSYTNRGAGLTKETATNNLRSAFEERTNNLQLHVFDEKPQNDVLNPNTPAIWVSELNPISYEVHLPGEEVTTVESLPDAIAKVDNFYSQPTNKILFETNLPSKLHELLGRDIQLLDSRPEANYSQVAIYKSTRLPGKYSLHMPGQLPVPLENLSKIVHLIQKYTIGRAFGGDINLFSYNLLPDTFNPNRPGGLFPSNQLTIWQSTKSPWEYSLYVPDLPEGEQVLTFSNLQEIKPTIDGFNFRRLKAYVDTHLSGEADVLETKDEDFQARTKFTIWPSKSETGRYTFWVPEDSEMKLKYDDRTGIYARRGPNEGFELVKKGAYRVGSGGWEETRIVLEALKTSRPAQP</sequence>
<dbReference type="EMBL" id="JACCKB010000024">
    <property type="protein sequence ID" value="NYZ67383.1"/>
    <property type="molecule type" value="Genomic_DNA"/>
</dbReference>
<feature type="region of interest" description="Disordered" evidence="1">
    <location>
        <begin position="894"/>
        <end position="938"/>
    </location>
</feature>
<comment type="caution">
    <text evidence="2">The sequence shown here is derived from an EMBL/GenBank/DDBJ whole genome shotgun (WGS) entry which is preliminary data.</text>
</comment>
<organism evidence="2 3">
    <name type="scientific">Spartinivicinus marinus</name>
    <dbReference type="NCBI Taxonomy" id="2994442"/>
    <lineage>
        <taxon>Bacteria</taxon>
        <taxon>Pseudomonadati</taxon>
        <taxon>Pseudomonadota</taxon>
        <taxon>Gammaproteobacteria</taxon>
        <taxon>Oceanospirillales</taxon>
        <taxon>Zooshikellaceae</taxon>
        <taxon>Spartinivicinus</taxon>
    </lineage>
</organism>
<gene>
    <name evidence="2" type="ORF">H0A36_15305</name>
</gene>
<accession>A0A853I1V1</accession>
<evidence type="ECO:0000313" key="2">
    <source>
        <dbReference type="EMBL" id="NYZ67383.1"/>
    </source>
</evidence>
<dbReference type="Proteomes" id="UP000569732">
    <property type="component" value="Unassembled WGS sequence"/>
</dbReference>
<feature type="region of interest" description="Disordered" evidence="1">
    <location>
        <begin position="803"/>
        <end position="828"/>
    </location>
</feature>
<reference evidence="2 3" key="1">
    <citation type="submission" date="2020-07" db="EMBL/GenBank/DDBJ databases">
        <title>Endozoicomonas sp. nov., isolated from sediment.</title>
        <authorList>
            <person name="Gu T."/>
        </authorList>
    </citation>
    <scope>NUCLEOTIDE SEQUENCE [LARGE SCALE GENOMIC DNA]</scope>
    <source>
        <strain evidence="2 3">SM1973</strain>
    </source>
</reference>
<feature type="compositionally biased region" description="Basic and acidic residues" evidence="1">
    <location>
        <begin position="803"/>
        <end position="818"/>
    </location>
</feature>
<dbReference type="AlphaFoldDB" id="A0A853I1V1"/>
<feature type="region of interest" description="Disordered" evidence="1">
    <location>
        <begin position="532"/>
        <end position="567"/>
    </location>
</feature>
<protein>
    <submittedName>
        <fullName evidence="2">Uncharacterized protein</fullName>
    </submittedName>
</protein>
<evidence type="ECO:0000256" key="1">
    <source>
        <dbReference type="SAM" id="MobiDB-lite"/>
    </source>
</evidence>
<feature type="compositionally biased region" description="Basic and acidic residues" evidence="1">
    <location>
        <begin position="905"/>
        <end position="922"/>
    </location>
</feature>
<keyword evidence="3" id="KW-1185">Reference proteome</keyword>
<evidence type="ECO:0000313" key="3">
    <source>
        <dbReference type="Proteomes" id="UP000569732"/>
    </source>
</evidence>